<dbReference type="CDD" id="cd02199">
    <property type="entry name" value="YjgF_YER057c_UK114_like_1"/>
    <property type="match status" value="1"/>
</dbReference>
<sequence>MQQTQSQVEKRLSEAGITLPKTPKPVAAYVPAKTVGKLVYTSGNDCRIDGILKYTGKVGKDLNVEQGYDAARQVAINLLGVLKDHIGDLDKVKQVVKMLAFVNSADGFTEQPFVINGASDLLELAFEDAGKHARSAISANELPFDTPVEIELIVELK</sequence>
<proteinExistence type="predicted"/>
<dbReference type="InterPro" id="IPR035959">
    <property type="entry name" value="RutC-like_sf"/>
</dbReference>
<reference evidence="3" key="1">
    <citation type="journal article" date="2019" name="Int. J. Syst. Evol. Microbiol.">
        <title>The Global Catalogue of Microorganisms (GCM) 10K type strain sequencing project: providing services to taxonomists for standard genome sequencing and annotation.</title>
        <authorList>
            <consortium name="The Broad Institute Genomics Platform"/>
            <consortium name="The Broad Institute Genome Sequencing Center for Infectious Disease"/>
            <person name="Wu L."/>
            <person name="Ma J."/>
        </authorList>
    </citation>
    <scope>NUCLEOTIDE SEQUENCE [LARGE SCALE GENOMIC DNA]</scope>
    <source>
        <strain evidence="3">CCUG 49571</strain>
    </source>
</reference>
<dbReference type="PANTHER" id="PTHR43760">
    <property type="entry name" value="ENDORIBONUCLEASE-RELATED"/>
    <property type="match status" value="1"/>
</dbReference>
<dbReference type="PANTHER" id="PTHR43760:SF1">
    <property type="entry name" value="ENDORIBONUCLEASE L-PSP_CHORISMATE MUTASE-LIKE DOMAIN-CONTAINING PROTEIN"/>
    <property type="match status" value="1"/>
</dbReference>
<dbReference type="Pfam" id="PF14588">
    <property type="entry name" value="YjgF_endoribonc"/>
    <property type="match status" value="1"/>
</dbReference>
<dbReference type="Proteomes" id="UP001596028">
    <property type="component" value="Unassembled WGS sequence"/>
</dbReference>
<evidence type="ECO:0000313" key="2">
    <source>
        <dbReference type="EMBL" id="MFC4597280.1"/>
    </source>
</evidence>
<dbReference type="EMBL" id="JBHSEP010000002">
    <property type="protein sequence ID" value="MFC4597280.1"/>
    <property type="molecule type" value="Genomic_DNA"/>
</dbReference>
<gene>
    <name evidence="2" type="ORF">ACFO3S_03425</name>
</gene>
<name>A0ABV9F8B6_9BACL</name>
<dbReference type="SUPFAM" id="SSF55298">
    <property type="entry name" value="YjgF-like"/>
    <property type="match status" value="1"/>
</dbReference>
<comment type="caution">
    <text evidence="2">The sequence shown here is derived from an EMBL/GenBank/DDBJ whole genome shotgun (WGS) entry which is preliminary data.</text>
</comment>
<organism evidence="2 3">
    <name type="scientific">Cohnella hongkongensis</name>
    <dbReference type="NCBI Taxonomy" id="178337"/>
    <lineage>
        <taxon>Bacteria</taxon>
        <taxon>Bacillati</taxon>
        <taxon>Bacillota</taxon>
        <taxon>Bacilli</taxon>
        <taxon>Bacillales</taxon>
        <taxon>Paenibacillaceae</taxon>
        <taxon>Cohnella</taxon>
    </lineage>
</organism>
<accession>A0ABV9F8B6</accession>
<evidence type="ECO:0000259" key="1">
    <source>
        <dbReference type="Pfam" id="PF14588"/>
    </source>
</evidence>
<evidence type="ECO:0000313" key="3">
    <source>
        <dbReference type="Proteomes" id="UP001596028"/>
    </source>
</evidence>
<dbReference type="Gene3D" id="3.30.1330.40">
    <property type="entry name" value="RutC-like"/>
    <property type="match status" value="1"/>
</dbReference>
<protein>
    <submittedName>
        <fullName evidence="2">RidA family protein</fullName>
    </submittedName>
</protein>
<feature type="domain" description="Endoribonuclease L-PSP/chorismate mutase-like" evidence="1">
    <location>
        <begin position="9"/>
        <end position="154"/>
    </location>
</feature>
<dbReference type="InterPro" id="IPR013813">
    <property type="entry name" value="Endoribo_LPSP/chorism_mut-like"/>
</dbReference>
<keyword evidence="3" id="KW-1185">Reference proteome</keyword>
<dbReference type="RefSeq" id="WP_378092272.1">
    <property type="nucleotide sequence ID" value="NZ_JBHSEP010000002.1"/>
</dbReference>